<dbReference type="STRING" id="402600.SAMN05216188_104112"/>
<accession>A0A1H9HMM0</accession>
<reference evidence="2" key="1">
    <citation type="submission" date="2016-10" db="EMBL/GenBank/DDBJ databases">
        <authorList>
            <person name="Varghese N."/>
            <person name="Submissions S."/>
        </authorList>
    </citation>
    <scope>NUCLEOTIDE SEQUENCE [LARGE SCALE GENOMIC DNA]</scope>
    <source>
        <strain evidence="2">CGMCC 4.3525</strain>
    </source>
</reference>
<evidence type="ECO:0000313" key="2">
    <source>
        <dbReference type="Proteomes" id="UP000199352"/>
    </source>
</evidence>
<dbReference type="AlphaFoldDB" id="A0A1H9HMM0"/>
<evidence type="ECO:0000313" key="1">
    <source>
        <dbReference type="EMBL" id="SEQ63591.1"/>
    </source>
</evidence>
<proteinExistence type="predicted"/>
<name>A0A1H9HMM0_9PSEU</name>
<keyword evidence="2" id="KW-1185">Reference proteome</keyword>
<protein>
    <submittedName>
        <fullName evidence="1">Uncharacterized protein</fullName>
    </submittedName>
</protein>
<dbReference type="EMBL" id="FOFR01000004">
    <property type="protein sequence ID" value="SEQ63591.1"/>
    <property type="molecule type" value="Genomic_DNA"/>
</dbReference>
<dbReference type="Proteomes" id="UP000199352">
    <property type="component" value="Unassembled WGS sequence"/>
</dbReference>
<organism evidence="1 2">
    <name type="scientific">Lentzea xinjiangensis</name>
    <dbReference type="NCBI Taxonomy" id="402600"/>
    <lineage>
        <taxon>Bacteria</taxon>
        <taxon>Bacillati</taxon>
        <taxon>Actinomycetota</taxon>
        <taxon>Actinomycetes</taxon>
        <taxon>Pseudonocardiales</taxon>
        <taxon>Pseudonocardiaceae</taxon>
        <taxon>Lentzea</taxon>
    </lineage>
</organism>
<sequence>MFGRGGITVQNHSLSHLLSLCCGIKYSLSVSDAVQ</sequence>
<gene>
    <name evidence="1" type="ORF">SAMN05216188_104112</name>
</gene>